<sequence>MRRFVAAAALPLSLGVLALLAVSTAGAPALAQGVFVETNPSTARAGDEIAVRASCTDNLQAAAVSSSAFATVTAAPNYGFLTATVRVPPATPPGAYEVRLACPDGKKATGTLHVVTKVEPSHGPATGGGGTAADRAAPALVGGGVAAVVAGLIVAVAAWRRRAY</sequence>
<dbReference type="OrthoDB" id="3403816at2"/>
<evidence type="ECO:0000313" key="3">
    <source>
        <dbReference type="EMBL" id="RZU52498.1"/>
    </source>
</evidence>
<keyword evidence="1" id="KW-0472">Membrane</keyword>
<keyword evidence="1" id="KW-0812">Transmembrane</keyword>
<dbReference type="RefSeq" id="WP_130511102.1">
    <property type="nucleotide sequence ID" value="NZ_SHKY01000001.1"/>
</dbReference>
<dbReference type="EMBL" id="SHKY01000001">
    <property type="protein sequence ID" value="RZU52498.1"/>
    <property type="molecule type" value="Genomic_DNA"/>
</dbReference>
<protein>
    <recommendedName>
        <fullName evidence="5">MYXO-CTERM domain-containing protein</fullName>
    </recommendedName>
</protein>
<reference evidence="3 4" key="1">
    <citation type="submission" date="2019-02" db="EMBL/GenBank/DDBJ databases">
        <title>Sequencing the genomes of 1000 actinobacteria strains.</title>
        <authorList>
            <person name="Klenk H.-P."/>
        </authorList>
    </citation>
    <scope>NUCLEOTIDE SEQUENCE [LARGE SCALE GENOMIC DNA]</scope>
    <source>
        <strain evidence="3 4">DSM 45162</strain>
    </source>
</reference>
<comment type="caution">
    <text evidence="3">The sequence shown here is derived from an EMBL/GenBank/DDBJ whole genome shotgun (WGS) entry which is preliminary data.</text>
</comment>
<organism evidence="3 4">
    <name type="scientific">Krasilnikovia cinnamomea</name>
    <dbReference type="NCBI Taxonomy" id="349313"/>
    <lineage>
        <taxon>Bacteria</taxon>
        <taxon>Bacillati</taxon>
        <taxon>Actinomycetota</taxon>
        <taxon>Actinomycetes</taxon>
        <taxon>Micromonosporales</taxon>
        <taxon>Micromonosporaceae</taxon>
        <taxon>Krasilnikovia</taxon>
    </lineage>
</organism>
<keyword evidence="2" id="KW-0732">Signal</keyword>
<feature type="transmembrane region" description="Helical" evidence="1">
    <location>
        <begin position="139"/>
        <end position="159"/>
    </location>
</feature>
<evidence type="ECO:0000313" key="4">
    <source>
        <dbReference type="Proteomes" id="UP000292564"/>
    </source>
</evidence>
<evidence type="ECO:0000256" key="2">
    <source>
        <dbReference type="SAM" id="SignalP"/>
    </source>
</evidence>
<feature type="signal peptide" evidence="2">
    <location>
        <begin position="1"/>
        <end position="31"/>
    </location>
</feature>
<dbReference type="AlphaFoldDB" id="A0A4Q7ZN94"/>
<proteinExistence type="predicted"/>
<accession>A0A4Q7ZN94</accession>
<feature type="chain" id="PRO_5020227107" description="MYXO-CTERM domain-containing protein" evidence="2">
    <location>
        <begin position="32"/>
        <end position="164"/>
    </location>
</feature>
<keyword evidence="4" id="KW-1185">Reference proteome</keyword>
<gene>
    <name evidence="3" type="ORF">EV385_4364</name>
</gene>
<evidence type="ECO:0000256" key="1">
    <source>
        <dbReference type="SAM" id="Phobius"/>
    </source>
</evidence>
<evidence type="ECO:0008006" key="5">
    <source>
        <dbReference type="Google" id="ProtNLM"/>
    </source>
</evidence>
<dbReference type="Proteomes" id="UP000292564">
    <property type="component" value="Unassembled WGS sequence"/>
</dbReference>
<name>A0A4Q7ZN94_9ACTN</name>
<keyword evidence="1" id="KW-1133">Transmembrane helix</keyword>